<dbReference type="InterPro" id="IPR018788">
    <property type="entry name" value="Proteasome_assmbl_chp_3"/>
</dbReference>
<dbReference type="PANTHER" id="PTHR31051:SF1">
    <property type="entry name" value="PROTEASOME ASSEMBLY CHAPERONE 3"/>
    <property type="match status" value="1"/>
</dbReference>
<comment type="caution">
    <text evidence="2">The sequence shown here is derived from an EMBL/GenBank/DDBJ whole genome shotgun (WGS) entry which is preliminary data.</text>
</comment>
<dbReference type="Gene3D" id="3.30.230.90">
    <property type="match status" value="1"/>
</dbReference>
<accession>A0A813J361</accession>
<organism evidence="2 3">
    <name type="scientific">Polarella glacialis</name>
    <name type="common">Dinoflagellate</name>
    <dbReference type="NCBI Taxonomy" id="89957"/>
    <lineage>
        <taxon>Eukaryota</taxon>
        <taxon>Sar</taxon>
        <taxon>Alveolata</taxon>
        <taxon>Dinophyceae</taxon>
        <taxon>Suessiales</taxon>
        <taxon>Suessiaceae</taxon>
        <taxon>Polarella</taxon>
    </lineage>
</organism>
<reference evidence="2" key="1">
    <citation type="submission" date="2021-02" db="EMBL/GenBank/DDBJ databases">
        <authorList>
            <person name="Dougan E. K."/>
            <person name="Rhodes N."/>
            <person name="Thang M."/>
            <person name="Chan C."/>
        </authorList>
    </citation>
    <scope>NUCLEOTIDE SEQUENCE</scope>
</reference>
<dbReference type="InterPro" id="IPR053720">
    <property type="entry name" value="Psm_Assembly_Chaperone"/>
</dbReference>
<dbReference type="AlphaFoldDB" id="A0A813J361"/>
<evidence type="ECO:0000256" key="1">
    <source>
        <dbReference type="SAM" id="MobiDB-lite"/>
    </source>
</evidence>
<dbReference type="Proteomes" id="UP000626109">
    <property type="component" value="Unassembled WGS sequence"/>
</dbReference>
<proteinExistence type="predicted"/>
<evidence type="ECO:0000313" key="2">
    <source>
        <dbReference type="EMBL" id="CAE8672128.1"/>
    </source>
</evidence>
<gene>
    <name evidence="2" type="ORF">PGLA2088_LOCUS17900</name>
</gene>
<feature type="non-terminal residue" evidence="2">
    <location>
        <position position="1"/>
    </location>
</feature>
<protein>
    <recommendedName>
        <fullName evidence="4">Proteasome assembly chaperone 3</fullName>
    </recommendedName>
</protein>
<dbReference type="EMBL" id="CAJNNW010024378">
    <property type="protein sequence ID" value="CAE8672128.1"/>
    <property type="molecule type" value="Genomic_DNA"/>
</dbReference>
<dbReference type="PANTHER" id="PTHR31051">
    <property type="entry name" value="PROTEASOME ASSEMBLY CHAPERONE 3"/>
    <property type="match status" value="1"/>
</dbReference>
<evidence type="ECO:0000313" key="3">
    <source>
        <dbReference type="Proteomes" id="UP000626109"/>
    </source>
</evidence>
<dbReference type="Pfam" id="PF10178">
    <property type="entry name" value="PAC3"/>
    <property type="match status" value="1"/>
</dbReference>
<name>A0A813J361_POLGL</name>
<dbReference type="GO" id="GO:0043248">
    <property type="term" value="P:proteasome assembly"/>
    <property type="evidence" value="ECO:0007669"/>
    <property type="project" value="InterPro"/>
</dbReference>
<evidence type="ECO:0008006" key="4">
    <source>
        <dbReference type="Google" id="ProtNLM"/>
    </source>
</evidence>
<feature type="region of interest" description="Disordered" evidence="1">
    <location>
        <begin position="88"/>
        <end position="110"/>
    </location>
</feature>
<sequence>ILLYLSCCCRCCCSCSTFCLCFHSSESWQRRFFDTMAMGGRGPPKSFQFEADIMGVHTDFVITDFGSELFFLITQSAKIGSLVQASASAPKDDEADPLGDSGPGRGGERTYDVQVLFGDRRAEHYRSYARALIELVASRSSKSVMLGIHLKEHSVEGFRKILGELKDKIAPMTVSEEDEDDDIPP</sequence>